<evidence type="ECO:0000313" key="3">
    <source>
        <dbReference type="Proteomes" id="UP000181899"/>
    </source>
</evidence>
<reference evidence="2 3" key="1">
    <citation type="submission" date="2016-10" db="EMBL/GenBank/DDBJ databases">
        <authorList>
            <person name="de Groot N.N."/>
        </authorList>
    </citation>
    <scope>NUCLEOTIDE SEQUENCE [LARGE SCALE GENOMIC DNA]</scope>
    <source>
        <strain evidence="2 3">ML2</strain>
    </source>
</reference>
<gene>
    <name evidence="2" type="ORF">SAMN04488695_11460</name>
</gene>
<dbReference type="RefSeq" id="WP_177213528.1">
    <property type="nucleotide sequence ID" value="NZ_DAMAXS010000018.1"/>
</dbReference>
<keyword evidence="1" id="KW-0812">Transmembrane</keyword>
<evidence type="ECO:0000256" key="1">
    <source>
        <dbReference type="SAM" id="Phobius"/>
    </source>
</evidence>
<feature type="transmembrane region" description="Helical" evidence="1">
    <location>
        <begin position="30"/>
        <end position="49"/>
    </location>
</feature>
<keyword evidence="3" id="KW-1185">Reference proteome</keyword>
<keyword evidence="1" id="KW-1133">Transmembrane helix</keyword>
<proteinExistence type="predicted"/>
<dbReference type="AlphaFoldDB" id="A0A1I5EA66"/>
<protein>
    <submittedName>
        <fullName evidence="2">Uncharacterized protein</fullName>
    </submittedName>
</protein>
<dbReference type="EMBL" id="FOVK01000014">
    <property type="protein sequence ID" value="SFO07971.1"/>
    <property type="molecule type" value="Genomic_DNA"/>
</dbReference>
<sequence>MNENKDINIEKKNVTRNEQPGLVGSTFIKYSAYIIILLIILYFVITYILPRL</sequence>
<keyword evidence="1" id="KW-0472">Membrane</keyword>
<accession>A0A1I5EA66</accession>
<dbReference type="Proteomes" id="UP000181899">
    <property type="component" value="Unassembled WGS sequence"/>
</dbReference>
<evidence type="ECO:0000313" key="2">
    <source>
        <dbReference type="EMBL" id="SFO07971.1"/>
    </source>
</evidence>
<name>A0A1I5EA66_9CLOT</name>
<organism evidence="2 3">
    <name type="scientific">Proteiniclasticum ruminis</name>
    <dbReference type="NCBI Taxonomy" id="398199"/>
    <lineage>
        <taxon>Bacteria</taxon>
        <taxon>Bacillati</taxon>
        <taxon>Bacillota</taxon>
        <taxon>Clostridia</taxon>
        <taxon>Eubacteriales</taxon>
        <taxon>Clostridiaceae</taxon>
        <taxon>Proteiniclasticum</taxon>
    </lineage>
</organism>